<keyword evidence="2" id="KW-0472">Membrane</keyword>
<feature type="region of interest" description="Disordered" evidence="1">
    <location>
        <begin position="590"/>
        <end position="626"/>
    </location>
</feature>
<accession>A0A0R3UJN6</accession>
<dbReference type="AlphaFoldDB" id="A0A0R3UJN6"/>
<proteinExistence type="predicted"/>
<dbReference type="EMBL" id="UXSR01005402">
    <property type="protein sequence ID" value="VDD81734.1"/>
    <property type="molecule type" value="Genomic_DNA"/>
</dbReference>
<feature type="compositionally biased region" description="Polar residues" evidence="1">
    <location>
        <begin position="590"/>
        <end position="618"/>
    </location>
</feature>
<keyword evidence="2" id="KW-0812">Transmembrane</keyword>
<feature type="chain" id="PRO_5030017545" evidence="3">
    <location>
        <begin position="16"/>
        <end position="813"/>
    </location>
</feature>
<feature type="region of interest" description="Disordered" evidence="1">
    <location>
        <begin position="450"/>
        <end position="475"/>
    </location>
</feature>
<feature type="region of interest" description="Disordered" evidence="1">
    <location>
        <begin position="778"/>
        <end position="813"/>
    </location>
</feature>
<evidence type="ECO:0000313" key="5">
    <source>
        <dbReference type="Proteomes" id="UP000267029"/>
    </source>
</evidence>
<evidence type="ECO:0000313" key="4">
    <source>
        <dbReference type="EMBL" id="VDD81734.1"/>
    </source>
</evidence>
<feature type="region of interest" description="Disordered" evidence="1">
    <location>
        <begin position="646"/>
        <end position="675"/>
    </location>
</feature>
<dbReference type="Proteomes" id="UP000267029">
    <property type="component" value="Unassembled WGS sequence"/>
</dbReference>
<keyword evidence="5" id="KW-1185">Reference proteome</keyword>
<gene>
    <name evidence="4" type="ORF">MCOS_LOCUS7737</name>
</gene>
<keyword evidence="3" id="KW-0732">Signal</keyword>
<protein>
    <submittedName>
        <fullName evidence="4">Uncharacterized protein</fullName>
    </submittedName>
</protein>
<evidence type="ECO:0000256" key="3">
    <source>
        <dbReference type="SAM" id="SignalP"/>
    </source>
</evidence>
<name>A0A0R3UJN6_MESCO</name>
<feature type="transmembrane region" description="Helical" evidence="2">
    <location>
        <begin position="419"/>
        <end position="442"/>
    </location>
</feature>
<feature type="signal peptide" evidence="3">
    <location>
        <begin position="1"/>
        <end position="15"/>
    </location>
</feature>
<dbReference type="OrthoDB" id="6247150at2759"/>
<organism evidence="4 5">
    <name type="scientific">Mesocestoides corti</name>
    <name type="common">Flatworm</name>
    <dbReference type="NCBI Taxonomy" id="53468"/>
    <lineage>
        <taxon>Eukaryota</taxon>
        <taxon>Metazoa</taxon>
        <taxon>Spiralia</taxon>
        <taxon>Lophotrochozoa</taxon>
        <taxon>Platyhelminthes</taxon>
        <taxon>Cestoda</taxon>
        <taxon>Eucestoda</taxon>
        <taxon>Cyclophyllidea</taxon>
        <taxon>Mesocestoididae</taxon>
        <taxon>Mesocestoides</taxon>
    </lineage>
</organism>
<evidence type="ECO:0000256" key="2">
    <source>
        <dbReference type="SAM" id="Phobius"/>
    </source>
</evidence>
<keyword evidence="2" id="KW-1133">Transmembrane helix</keyword>
<evidence type="ECO:0000256" key="1">
    <source>
        <dbReference type="SAM" id="MobiDB-lite"/>
    </source>
</evidence>
<feature type="compositionally biased region" description="Polar residues" evidence="1">
    <location>
        <begin position="653"/>
        <end position="667"/>
    </location>
</feature>
<sequence>MNFLVVLICIFNVYCRVFTTLSDTGERMYLSEMLPGGLNPDDIFAEEYAHLSHRPAELDITHLLPSWSLRLRSFPPATDYSTTLPTAPATIFRNERSVHPFLIGLHEGRVRIELVGAPKDLQPLAFRDVSILGSGKNDFVRLKAECVSWMITLSGQLEPHPSVDALLRSSTDLYGAVEGDEAARQPLLPNEKKMVADFVAHPHPRVLELVVRGRDPTDVHVVTATLNSDALQNVSSASQSVSCPLGKIALSLVLEDGSEIGLHQLPKGQVRVSALLRSSKKIAVWDPAVALHIAPVTEEGKALVAAGKLGHGPMIDMKSIALWTGQPQCAPKASVFLTNGRPLVSISAGQQQDPGPPGQKYDWEQEAIEKFRRDTGPMVGGSFDYSRSHFLVPRDSLSPGSPTSTPSSSSSFLSSPMKYALFGVIIFSVVFLTAGCLALIIIRHRKVVRRRKARIEDDPNNPLNTGGGKNTDPASGVYPVSPQMSSTTAAAMMNPGLSCSSVFSGGSGGAGAPAQTADVINQWTGRQQQSMALPQQCSACSNSVGTRSPQSDPAHANLRTGGLVDMRYQVTTPSLRLNTAFGGFMHPSSPNFNSKWQTPESLGSAPSSRNTGSPSTNDEGFASGPLDLPPLGHLYYNTSTRADNGGWGGAGGSTQQPPCSCQTGSPHTSHHSSDLGRGSACGNAYYLPGGLMGSSMAAESGRLFTGSSLTSAAAPDAIPPRLTLAHDPESIGTGKYNSKHTQFPPTLLLPAELLKMKTSQTTGTGFIGDTMDEKLMMDSGRESQDKASSSGASSGMNKDLSSMSGIEIAQVDV</sequence>
<reference evidence="4 5" key="1">
    <citation type="submission" date="2018-10" db="EMBL/GenBank/DDBJ databases">
        <authorList>
            <consortium name="Pathogen Informatics"/>
        </authorList>
    </citation>
    <scope>NUCLEOTIDE SEQUENCE [LARGE SCALE GENOMIC DNA]</scope>
</reference>